<dbReference type="Proteomes" id="UP001268651">
    <property type="component" value="Unassembled WGS sequence"/>
</dbReference>
<name>A0ABU3U6S3_9FLAO</name>
<evidence type="ECO:0000313" key="1">
    <source>
        <dbReference type="EMBL" id="MDU8886102.1"/>
    </source>
</evidence>
<evidence type="ECO:0008006" key="3">
    <source>
        <dbReference type="Google" id="ProtNLM"/>
    </source>
</evidence>
<dbReference type="RefSeq" id="WP_316662048.1">
    <property type="nucleotide sequence ID" value="NZ_JAWHTF010000003.1"/>
</dbReference>
<gene>
    <name evidence="1" type="ORF">RXV94_08015</name>
</gene>
<comment type="caution">
    <text evidence="1">The sequence shown here is derived from an EMBL/GenBank/DDBJ whole genome shotgun (WGS) entry which is preliminary data.</text>
</comment>
<reference evidence="1 2" key="1">
    <citation type="submission" date="2023-10" db="EMBL/GenBank/DDBJ databases">
        <title>Marimonas sp. nov. isolated from tidal mud flat.</title>
        <authorList>
            <person name="Jaincy N.J."/>
            <person name="Srinivasan S."/>
            <person name="Lee S.-S."/>
        </authorList>
    </citation>
    <scope>NUCLEOTIDE SEQUENCE [LARGE SCALE GENOMIC DNA]</scope>
    <source>
        <strain evidence="1 2">MJ-SS3</strain>
    </source>
</reference>
<accession>A0ABU3U6S3</accession>
<organism evidence="1 2">
    <name type="scientific">Gilvirhabdus luticola</name>
    <dbReference type="NCBI Taxonomy" id="3079858"/>
    <lineage>
        <taxon>Bacteria</taxon>
        <taxon>Pseudomonadati</taxon>
        <taxon>Bacteroidota</taxon>
        <taxon>Flavobacteriia</taxon>
        <taxon>Flavobacteriales</taxon>
        <taxon>Flavobacteriaceae</taxon>
        <taxon>Gilvirhabdus</taxon>
    </lineage>
</organism>
<proteinExistence type="predicted"/>
<protein>
    <recommendedName>
        <fullName evidence="3">RNA ligase</fullName>
    </recommendedName>
</protein>
<keyword evidence="2" id="KW-1185">Reference proteome</keyword>
<evidence type="ECO:0000313" key="2">
    <source>
        <dbReference type="Proteomes" id="UP001268651"/>
    </source>
</evidence>
<sequence>MKDLKISKKKPSFPVSHKLNEYLKEYKRDIKIPIFYDDLLRFQGSVVVYDKNDEDTLWIRVYYNDFERESIDLSLKKVYTTLHSDGNEKTIPFLSVDAIDYCTFGNSKPFRVKIRNILNDNYTYFYVKKADASRIYGLELEHMLSPYNLNFLVYKDTLIEEHIAGIPGDEFIKNFLPKCNSSEKSQIAKEFVKFNERCMIRLLGDMRSYNYVIVPTHDFDHVVYKIRAIDFDQQSYEGKFNIYRPQFFKENIKMVELVSERFEKFSVDQYKVEERSIVAKRLISYHDRMGELLDCMVNDTISIKDHVDLLKSVIYDYTLDLKFKRSKNMGEIVKNALDFVKRNYETVNPNLP</sequence>
<dbReference type="EMBL" id="JAWHTF010000003">
    <property type="protein sequence ID" value="MDU8886102.1"/>
    <property type="molecule type" value="Genomic_DNA"/>
</dbReference>